<reference evidence="2 3" key="1">
    <citation type="submission" date="2018-04" db="EMBL/GenBank/DDBJ databases">
        <title>Genomic Encyclopedia of Type Strains, Phase IV (KMG-IV): sequencing the most valuable type-strain genomes for metagenomic binning, comparative biology and taxonomic classification.</title>
        <authorList>
            <person name="Goeker M."/>
        </authorList>
    </citation>
    <scope>NUCLEOTIDE SEQUENCE [LARGE SCALE GENOMIC DNA]</scope>
    <source>
        <strain evidence="2 3">DSM 28520</strain>
    </source>
</reference>
<dbReference type="AlphaFoldDB" id="A0A2U1FPD4"/>
<sequence length="291" mass="32918">MKTKKIALLFILLATLAYVMSCNRNKSLQSGQIILDSLSLERSTHLFGDTTMPHNSISIVFACPTDSMPNVVIDSIRYNILNNLFGPQYASMKPREAMLAYAAASDSIYLAEVEPELKEELAANPNYRPEGGLYSYVEELFGQVIYRQDSLLVYGVEIFGYTGGAHGHFFTRLFNLDLHTGKLIRLFDFLDEKKARELTDMLWKQLMEDQDVTSREALNEMGYGTLGDLYLTDNYEITPNGISFHFNQYEIAPYAMGMIVVTLSYKDLAPYILEDSAAAKLLPRTNKEYGQ</sequence>
<dbReference type="InterPro" id="IPR021729">
    <property type="entry name" value="DUF3298"/>
</dbReference>
<dbReference type="RefSeq" id="WP_116678528.1">
    <property type="nucleotide sequence ID" value="NZ_QEKY01000002.1"/>
</dbReference>
<dbReference type="InterPro" id="IPR037126">
    <property type="entry name" value="PdaC/RsiV-like_sf"/>
</dbReference>
<evidence type="ECO:0000313" key="3">
    <source>
        <dbReference type="Proteomes" id="UP000245462"/>
    </source>
</evidence>
<proteinExistence type="predicted"/>
<evidence type="ECO:0000259" key="1">
    <source>
        <dbReference type="Pfam" id="PF11738"/>
    </source>
</evidence>
<dbReference type="Proteomes" id="UP000245462">
    <property type="component" value="Unassembled WGS sequence"/>
</dbReference>
<dbReference type="OrthoDB" id="594879at2"/>
<dbReference type="Gene3D" id="3.30.565.40">
    <property type="entry name" value="Fervidobacterium nodosum Rt17-B1 like"/>
    <property type="match status" value="1"/>
</dbReference>
<keyword evidence="3" id="KW-1185">Reference proteome</keyword>
<dbReference type="GeneID" id="94549976"/>
<name>A0A2U1FPD4_9PORP</name>
<dbReference type="EMBL" id="QEKY01000002">
    <property type="protein sequence ID" value="PVZ14037.1"/>
    <property type="molecule type" value="Genomic_DNA"/>
</dbReference>
<comment type="caution">
    <text evidence="2">The sequence shown here is derived from an EMBL/GenBank/DDBJ whole genome shotgun (WGS) entry which is preliminary data.</text>
</comment>
<protein>
    <submittedName>
        <fullName evidence="2">Uncharacterized protein DUF3298</fullName>
    </submittedName>
</protein>
<dbReference type="Pfam" id="PF11738">
    <property type="entry name" value="DUF3298"/>
    <property type="match status" value="1"/>
</dbReference>
<feature type="domain" description="DUF3298" evidence="1">
    <location>
        <begin position="192"/>
        <end position="266"/>
    </location>
</feature>
<gene>
    <name evidence="2" type="ORF">C7382_10281</name>
</gene>
<organism evidence="2 3">
    <name type="scientific">Porphyromonas loveana</name>
    <dbReference type="NCBI Taxonomy" id="1884669"/>
    <lineage>
        <taxon>Bacteria</taxon>
        <taxon>Pseudomonadati</taxon>
        <taxon>Bacteroidota</taxon>
        <taxon>Bacteroidia</taxon>
        <taxon>Bacteroidales</taxon>
        <taxon>Porphyromonadaceae</taxon>
        <taxon>Porphyromonas</taxon>
    </lineage>
</organism>
<dbReference type="Gene3D" id="3.90.640.20">
    <property type="entry name" value="Heat-shock cognate protein, ATPase"/>
    <property type="match status" value="1"/>
</dbReference>
<evidence type="ECO:0000313" key="2">
    <source>
        <dbReference type="EMBL" id="PVZ14037.1"/>
    </source>
</evidence>
<accession>A0A2U1FPD4</accession>